<protein>
    <submittedName>
        <fullName evidence="1">Uncharacterized protein</fullName>
    </submittedName>
</protein>
<reference evidence="1" key="1">
    <citation type="journal article" date="2014" name="Int. J. Syst. Evol. Microbiol.">
        <title>Complete genome sequence of Corynebacterium casei LMG S-19264T (=DSM 44701T), isolated from a smear-ripened cheese.</title>
        <authorList>
            <consortium name="US DOE Joint Genome Institute (JGI-PGF)"/>
            <person name="Walter F."/>
            <person name="Albersmeier A."/>
            <person name="Kalinowski J."/>
            <person name="Ruckert C."/>
        </authorList>
    </citation>
    <scope>NUCLEOTIDE SEQUENCE</scope>
    <source>
        <strain evidence="1">KCTC 42731</strain>
    </source>
</reference>
<proteinExistence type="predicted"/>
<gene>
    <name evidence="1" type="ORF">GCM10017161_41250</name>
</gene>
<reference evidence="1" key="2">
    <citation type="submission" date="2020-09" db="EMBL/GenBank/DDBJ databases">
        <authorList>
            <person name="Sun Q."/>
            <person name="Kim S."/>
        </authorList>
    </citation>
    <scope>NUCLEOTIDE SEQUENCE</scope>
    <source>
        <strain evidence="1">KCTC 42731</strain>
    </source>
</reference>
<dbReference type="AlphaFoldDB" id="A0A919BRS7"/>
<comment type="caution">
    <text evidence="1">The sequence shown here is derived from an EMBL/GenBank/DDBJ whole genome shotgun (WGS) entry which is preliminary data.</text>
</comment>
<name>A0A919BRS7_9GAMM</name>
<keyword evidence="2" id="KW-1185">Reference proteome</keyword>
<evidence type="ECO:0000313" key="1">
    <source>
        <dbReference type="EMBL" id="GHG07263.1"/>
    </source>
</evidence>
<evidence type="ECO:0000313" key="2">
    <source>
        <dbReference type="Proteomes" id="UP000623842"/>
    </source>
</evidence>
<dbReference type="EMBL" id="BNCK01000014">
    <property type="protein sequence ID" value="GHG07263.1"/>
    <property type="molecule type" value="Genomic_DNA"/>
</dbReference>
<accession>A0A919BRS7</accession>
<sequence>MLLFSVPDLLPRNVLDYVTSGDIKGLIAYLNAVDERTFQKEVLKAGFSLISFSLGRNKVIAHVIDQVHSLGNCQS</sequence>
<dbReference type="Proteomes" id="UP000623842">
    <property type="component" value="Unassembled WGS sequence"/>
</dbReference>
<dbReference type="RefSeq" id="WP_189774712.1">
    <property type="nucleotide sequence ID" value="NZ_BNCK01000014.1"/>
</dbReference>
<organism evidence="1 2">
    <name type="scientific">Thalassotalea marina</name>
    <dbReference type="NCBI Taxonomy" id="1673741"/>
    <lineage>
        <taxon>Bacteria</taxon>
        <taxon>Pseudomonadati</taxon>
        <taxon>Pseudomonadota</taxon>
        <taxon>Gammaproteobacteria</taxon>
        <taxon>Alteromonadales</taxon>
        <taxon>Colwelliaceae</taxon>
        <taxon>Thalassotalea</taxon>
    </lineage>
</organism>